<evidence type="ECO:0000256" key="4">
    <source>
        <dbReference type="PROSITE-ProRule" id="PRU00473"/>
    </source>
</evidence>
<dbReference type="Gene3D" id="3.30.1330.60">
    <property type="entry name" value="OmpA-like domain"/>
    <property type="match status" value="1"/>
</dbReference>
<dbReference type="AlphaFoldDB" id="A0A934MFQ9"/>
<feature type="signal peptide" evidence="6">
    <location>
        <begin position="1"/>
        <end position="23"/>
    </location>
</feature>
<evidence type="ECO:0000256" key="5">
    <source>
        <dbReference type="SAM" id="MobiDB-lite"/>
    </source>
</evidence>
<dbReference type="InterPro" id="IPR007055">
    <property type="entry name" value="BON_dom"/>
</dbReference>
<dbReference type="Pfam" id="PF04972">
    <property type="entry name" value="BON"/>
    <property type="match status" value="1"/>
</dbReference>
<feature type="chain" id="PRO_5037519282" evidence="6">
    <location>
        <begin position="24"/>
        <end position="621"/>
    </location>
</feature>
<dbReference type="InterPro" id="IPR006664">
    <property type="entry name" value="OMP_bac"/>
</dbReference>
<keyword evidence="6" id="KW-0732">Signal</keyword>
<dbReference type="PROSITE" id="PS50914">
    <property type="entry name" value="BON"/>
    <property type="match status" value="1"/>
</dbReference>
<keyword evidence="2 4" id="KW-0472">Membrane</keyword>
<feature type="region of interest" description="Disordered" evidence="5">
    <location>
        <begin position="600"/>
        <end position="621"/>
    </location>
</feature>
<sequence length="621" mass="65767">MRKTSLLPGLLTFAIAAVISVFAASLAVSQIEDRSTASVERALRDAGLDWVNAGSDGLRLSLTGTAPDEAARFRALSVAGKVVDAGRVDDLMDVSKTTPIAAPEFSIEILRQSDEITMIGLIPLASDRQSLADRVGRSAFEVPIVDLLETADFPAPAGWSQAVDYALAALKDLERAKVSIRADLVSITTAAESTTERERLARRLRSAAPDGLRISLDIGAPRPVVSPFILRVVKTPERTRFDACSAATETGARLIVAAARRIGVPESEDCRLALGVPSTAWADTASAAIAVLADLDAGRVTLSDLSLTIEAGEGQDPEVFQAAIADLRKELPTEFTLTAILPDDSALAPELGPAEFTVTRSPEGLVQLRGRLATERSREVVIAFARSLFGVEKVNPSLDVAPQVPQGWGPRVLVALDALSILTNGAVVVTEDNITVTGSSGAQEADDEVARILSAQLGDGAQYDIDITYDKRADPTLALPSPEECVEQANAILTERQITFDPGSATIDSESRSSVDAIAEIVRKCEGVAMEVGGFTDSQGRETMNQQLSQQRAEALLAALQVQRVLITDLTAVGYGEANPIASNDTADGREANRRLEFRLLGGQDTAEDDHGHDEGSGDAE</sequence>
<evidence type="ECO:0000256" key="1">
    <source>
        <dbReference type="ARBA" id="ARBA00004442"/>
    </source>
</evidence>
<evidence type="ECO:0000313" key="9">
    <source>
        <dbReference type="EMBL" id="MBJ3761689.1"/>
    </source>
</evidence>
<keyword evidence="10" id="KW-1185">Reference proteome</keyword>
<dbReference type="InterPro" id="IPR050330">
    <property type="entry name" value="Bact_OuterMem_StrucFunc"/>
</dbReference>
<protein>
    <submittedName>
        <fullName evidence="9">OmpA family protein</fullName>
    </submittedName>
</protein>
<dbReference type="InterPro" id="IPR006665">
    <property type="entry name" value="OmpA-like"/>
</dbReference>
<feature type="compositionally biased region" description="Basic and acidic residues" evidence="5">
    <location>
        <begin position="609"/>
        <end position="621"/>
    </location>
</feature>
<keyword evidence="3" id="KW-0998">Cell outer membrane</keyword>
<name>A0A934MFQ9_9RHOB</name>
<reference evidence="9" key="1">
    <citation type="submission" date="2020-12" db="EMBL/GenBank/DDBJ databases">
        <title>Bacterial taxonomy.</title>
        <authorList>
            <person name="Pan X."/>
        </authorList>
    </citation>
    <scope>NUCLEOTIDE SEQUENCE</scope>
    <source>
        <strain evidence="9">KCTC 52957</strain>
    </source>
</reference>
<dbReference type="EMBL" id="JAEKPD010000001">
    <property type="protein sequence ID" value="MBJ3761689.1"/>
    <property type="molecule type" value="Genomic_DNA"/>
</dbReference>
<dbReference type="Proteomes" id="UP000642488">
    <property type="component" value="Unassembled WGS sequence"/>
</dbReference>
<proteinExistence type="predicted"/>
<dbReference type="RefSeq" id="WP_198914832.1">
    <property type="nucleotide sequence ID" value="NZ_JAEKPD010000001.1"/>
</dbReference>
<accession>A0A934MFQ9</accession>
<evidence type="ECO:0000256" key="2">
    <source>
        <dbReference type="ARBA" id="ARBA00023136"/>
    </source>
</evidence>
<feature type="domain" description="OmpA-like" evidence="8">
    <location>
        <begin position="487"/>
        <end position="604"/>
    </location>
</feature>
<dbReference type="Gene3D" id="3.40.1520.20">
    <property type="match status" value="2"/>
</dbReference>
<dbReference type="PANTHER" id="PTHR30329:SF21">
    <property type="entry name" value="LIPOPROTEIN YIAD-RELATED"/>
    <property type="match status" value="1"/>
</dbReference>
<dbReference type="Pfam" id="PF00691">
    <property type="entry name" value="OmpA"/>
    <property type="match status" value="1"/>
</dbReference>
<dbReference type="SUPFAM" id="SSF103088">
    <property type="entry name" value="OmpA-like"/>
    <property type="match status" value="1"/>
</dbReference>
<dbReference type="PANTHER" id="PTHR30329">
    <property type="entry name" value="STATOR ELEMENT OF FLAGELLAR MOTOR COMPLEX"/>
    <property type="match status" value="1"/>
</dbReference>
<comment type="subcellular location">
    <subcellularLocation>
        <location evidence="1">Cell outer membrane</location>
    </subcellularLocation>
</comment>
<dbReference type="CDD" id="cd07185">
    <property type="entry name" value="OmpA_C-like"/>
    <property type="match status" value="1"/>
</dbReference>
<dbReference type="InterPro" id="IPR036737">
    <property type="entry name" value="OmpA-like_sf"/>
</dbReference>
<gene>
    <name evidence="9" type="ORF">ILP92_02845</name>
</gene>
<dbReference type="PRINTS" id="PR01021">
    <property type="entry name" value="OMPADOMAIN"/>
</dbReference>
<comment type="caution">
    <text evidence="9">The sequence shown here is derived from an EMBL/GenBank/DDBJ whole genome shotgun (WGS) entry which is preliminary data.</text>
</comment>
<organism evidence="9 10">
    <name type="scientific">Palleronia pontilimi</name>
    <dbReference type="NCBI Taxonomy" id="1964209"/>
    <lineage>
        <taxon>Bacteria</taxon>
        <taxon>Pseudomonadati</taxon>
        <taxon>Pseudomonadota</taxon>
        <taxon>Alphaproteobacteria</taxon>
        <taxon>Rhodobacterales</taxon>
        <taxon>Roseobacteraceae</taxon>
        <taxon>Palleronia</taxon>
    </lineage>
</organism>
<feature type="domain" description="BON" evidence="7">
    <location>
        <begin position="333"/>
        <end position="402"/>
    </location>
</feature>
<dbReference type="PROSITE" id="PS51123">
    <property type="entry name" value="OMPA_2"/>
    <property type="match status" value="1"/>
</dbReference>
<evidence type="ECO:0000259" key="7">
    <source>
        <dbReference type="PROSITE" id="PS50914"/>
    </source>
</evidence>
<evidence type="ECO:0000256" key="6">
    <source>
        <dbReference type="SAM" id="SignalP"/>
    </source>
</evidence>
<evidence type="ECO:0000259" key="8">
    <source>
        <dbReference type="PROSITE" id="PS51123"/>
    </source>
</evidence>
<dbReference type="GO" id="GO:0009279">
    <property type="term" value="C:cell outer membrane"/>
    <property type="evidence" value="ECO:0007669"/>
    <property type="project" value="UniProtKB-SubCell"/>
</dbReference>
<evidence type="ECO:0000256" key="3">
    <source>
        <dbReference type="ARBA" id="ARBA00023237"/>
    </source>
</evidence>
<evidence type="ECO:0000313" key="10">
    <source>
        <dbReference type="Proteomes" id="UP000642488"/>
    </source>
</evidence>